<comment type="caution">
    <text evidence="1">The sequence shown here is derived from an EMBL/GenBank/DDBJ whole genome shotgun (WGS) entry which is preliminary data.</text>
</comment>
<proteinExistence type="predicted"/>
<reference evidence="1 2" key="1">
    <citation type="submission" date="2019-12" db="EMBL/GenBank/DDBJ databases">
        <title>Paenibacillus sp. nov., an endophytic bacterium isolated from the stem of Dendrobium.</title>
        <authorList>
            <person name="Zhao R."/>
        </authorList>
    </citation>
    <scope>NUCLEOTIDE SEQUENCE [LARGE SCALE GENOMIC DNA]</scope>
    <source>
        <strain evidence="1 2">HJL G12</strain>
    </source>
</reference>
<name>A0A7X3ILJ5_9BACL</name>
<evidence type="ECO:0000313" key="1">
    <source>
        <dbReference type="EMBL" id="MWV44880.1"/>
    </source>
</evidence>
<dbReference type="AlphaFoldDB" id="A0A7X3ILJ5"/>
<accession>A0A7X3ILJ5</accession>
<sequence length="62" mass="7367">MSIDAAKSYIQQQLEHYDNFLPQLVNERDSLEYKLSLIQNRIDIYKEKVNDLKVILSLLKEV</sequence>
<dbReference type="EMBL" id="WUBI01000002">
    <property type="protein sequence ID" value="MWV44880.1"/>
    <property type="molecule type" value="Genomic_DNA"/>
</dbReference>
<evidence type="ECO:0000313" key="2">
    <source>
        <dbReference type="Proteomes" id="UP000460318"/>
    </source>
</evidence>
<keyword evidence="2" id="KW-1185">Reference proteome</keyword>
<gene>
    <name evidence="1" type="ORF">GRF59_14760</name>
</gene>
<organism evidence="1 2">
    <name type="scientific">Paenibacillus dendrobii</name>
    <dbReference type="NCBI Taxonomy" id="2691084"/>
    <lineage>
        <taxon>Bacteria</taxon>
        <taxon>Bacillati</taxon>
        <taxon>Bacillota</taxon>
        <taxon>Bacilli</taxon>
        <taxon>Bacillales</taxon>
        <taxon>Paenibacillaceae</taxon>
        <taxon>Paenibacillus</taxon>
    </lineage>
</organism>
<dbReference type="RefSeq" id="WP_160498491.1">
    <property type="nucleotide sequence ID" value="NZ_WUBI01000002.1"/>
</dbReference>
<protein>
    <submittedName>
        <fullName evidence="1">Uncharacterized protein</fullName>
    </submittedName>
</protein>
<dbReference type="Proteomes" id="UP000460318">
    <property type="component" value="Unassembled WGS sequence"/>
</dbReference>